<dbReference type="Proteomes" id="UP000034883">
    <property type="component" value="Chromosome"/>
</dbReference>
<dbReference type="AlphaFoldDB" id="A0A0F6W3V0"/>
<dbReference type="PROSITE" id="PS50012">
    <property type="entry name" value="RCC1_3"/>
    <property type="match status" value="2"/>
</dbReference>
<dbReference type="SUPFAM" id="SSF50985">
    <property type="entry name" value="RCC1/BLIP-II"/>
    <property type="match status" value="1"/>
</dbReference>
<dbReference type="Pfam" id="PF13540">
    <property type="entry name" value="RCC1_2"/>
    <property type="match status" value="3"/>
</dbReference>
<feature type="region of interest" description="Disordered" evidence="1">
    <location>
        <begin position="170"/>
        <end position="200"/>
    </location>
</feature>
<dbReference type="InterPro" id="IPR051553">
    <property type="entry name" value="Ran_GTPase-activating"/>
</dbReference>
<dbReference type="GO" id="GO:0005737">
    <property type="term" value="C:cytoplasm"/>
    <property type="evidence" value="ECO:0007669"/>
    <property type="project" value="TreeGrafter"/>
</dbReference>
<dbReference type="PANTHER" id="PTHR45982:SF1">
    <property type="entry name" value="REGULATOR OF CHROMOSOME CONDENSATION"/>
    <property type="match status" value="1"/>
</dbReference>
<dbReference type="GO" id="GO:0005085">
    <property type="term" value="F:guanyl-nucleotide exchange factor activity"/>
    <property type="evidence" value="ECO:0007669"/>
    <property type="project" value="TreeGrafter"/>
</dbReference>
<reference evidence="2 3" key="1">
    <citation type="submission" date="2015-03" db="EMBL/GenBank/DDBJ databases">
        <title>Genome assembly of Sandaracinus amylolyticus DSM 53668.</title>
        <authorList>
            <person name="Sharma G."/>
            <person name="Subramanian S."/>
        </authorList>
    </citation>
    <scope>NUCLEOTIDE SEQUENCE [LARGE SCALE GENOMIC DNA]</scope>
    <source>
        <strain evidence="2 3">DSM 53668</strain>
    </source>
</reference>
<dbReference type="EMBL" id="CP011125">
    <property type="protein sequence ID" value="AKF06640.1"/>
    <property type="molecule type" value="Genomic_DNA"/>
</dbReference>
<dbReference type="Gene3D" id="2.130.10.30">
    <property type="entry name" value="Regulator of chromosome condensation 1/beta-lactamase-inhibitor protein II"/>
    <property type="match status" value="2"/>
</dbReference>
<dbReference type="InterPro" id="IPR009091">
    <property type="entry name" value="RCC1/BLIP-II"/>
</dbReference>
<dbReference type="OrthoDB" id="9758365at2"/>
<dbReference type="InterPro" id="IPR000408">
    <property type="entry name" value="Reg_chr_condens"/>
</dbReference>
<protein>
    <submittedName>
        <fullName evidence="2">BNR repeat domain protein</fullName>
    </submittedName>
</protein>
<evidence type="ECO:0000313" key="3">
    <source>
        <dbReference type="Proteomes" id="UP000034883"/>
    </source>
</evidence>
<organism evidence="2 3">
    <name type="scientific">Sandaracinus amylolyticus</name>
    <dbReference type="NCBI Taxonomy" id="927083"/>
    <lineage>
        <taxon>Bacteria</taxon>
        <taxon>Pseudomonadati</taxon>
        <taxon>Myxococcota</taxon>
        <taxon>Polyangia</taxon>
        <taxon>Polyangiales</taxon>
        <taxon>Sandaracinaceae</taxon>
        <taxon>Sandaracinus</taxon>
    </lineage>
</organism>
<name>A0A0F6W3V0_9BACT</name>
<proteinExistence type="predicted"/>
<feature type="compositionally biased region" description="Pro residues" evidence="1">
    <location>
        <begin position="188"/>
        <end position="197"/>
    </location>
</feature>
<evidence type="ECO:0000313" key="2">
    <source>
        <dbReference type="EMBL" id="AKF06640.1"/>
    </source>
</evidence>
<dbReference type="STRING" id="927083.DB32_003789"/>
<dbReference type="KEGG" id="samy:DB32_003789"/>
<dbReference type="PROSITE" id="PS51257">
    <property type="entry name" value="PROKAR_LIPOPROTEIN"/>
    <property type="match status" value="1"/>
</dbReference>
<sequence length="546" mass="55844">MRRVALAMLALLAACSEPRSYLVVVIDAEPALRAEVDAIEVAIRGSTEQRPVERIDPAIDPLPLTIGLEAQGALTPVIVEARALGGATARVTRRVRTGFVRGEIRTVHVRLEHACLDEPCDAMRTCIAGTCVDDAIPPASLPPWTGTIDDAGTPQDVDASAPFDAAMPLDASSEDASTADARTEDDAGPPPLEPIPGPIAAGQDHTCAVKDARLWCWGGSDEGQAGAANGTAAVELDITRVAGVCAGMRFTCAWTLEGEAWCVGLMNGATGPVFRSASKRPLMLPAGTRARMMACGYDHACALLDDGRVTCAGRGTEGQLGDGLSLDAPPSAPVIASLDAAAVRIGAGEGQTCAHLEDRRVVCWGDNDLLRAGGPMSFAEIATPRDVDSMPVELASTGALAGGGGHTCAVAGGQLYCWGANTHGERGCLPTSPRAVATAVPGATTGASEVALGLDHTCVILGGAVHCSGDDFYGQTGRDPAGGTTDCTMVAVTQLAGETATHVAAGRFHACAILAGGDVACWGHNQRGQLGAGGADGWIVRRSRLP</sequence>
<gene>
    <name evidence="2" type="ORF">DB32_003789</name>
</gene>
<dbReference type="PANTHER" id="PTHR45982">
    <property type="entry name" value="REGULATOR OF CHROMOSOME CONDENSATION"/>
    <property type="match status" value="1"/>
</dbReference>
<keyword evidence="3" id="KW-1185">Reference proteome</keyword>
<evidence type="ECO:0000256" key="1">
    <source>
        <dbReference type="SAM" id="MobiDB-lite"/>
    </source>
</evidence>
<feature type="compositionally biased region" description="Low complexity" evidence="1">
    <location>
        <begin position="170"/>
        <end position="180"/>
    </location>
</feature>
<dbReference type="RefSeq" id="WP_053233794.1">
    <property type="nucleotide sequence ID" value="NZ_CP011125.1"/>
</dbReference>
<accession>A0A0F6W3V0</accession>